<feature type="binding site" evidence="4">
    <location>
        <position position="49"/>
    </location>
    <ligand>
        <name>substrate</name>
    </ligand>
</feature>
<dbReference type="InterPro" id="IPR037171">
    <property type="entry name" value="NagB/RpiA_transferase-like"/>
</dbReference>
<feature type="binding site" evidence="4">
    <location>
        <position position="56"/>
    </location>
    <ligand>
        <name>substrate</name>
    </ligand>
</feature>
<name>A0A2Z4GEV9_9BACT</name>
<feature type="binding site" evidence="4">
    <location>
        <begin position="138"/>
        <end position="146"/>
    </location>
    <ligand>
        <name>ATP</name>
        <dbReference type="ChEBI" id="CHEBI:30616"/>
    </ligand>
</feature>
<dbReference type="AlphaFoldDB" id="A0A2Z4GEV9"/>
<keyword evidence="6" id="KW-0436">Ligase</keyword>
<dbReference type="KEGG" id="als:DJ013_16740"/>
<dbReference type="PANTHER" id="PTHR23407">
    <property type="entry name" value="ATPASE INHIBITOR/5-FORMYLTETRAHYDROFOLATE CYCLO-LIGASE"/>
    <property type="match status" value="1"/>
</dbReference>
<dbReference type="Proteomes" id="UP000249873">
    <property type="component" value="Chromosome"/>
</dbReference>
<comment type="similarity">
    <text evidence="1 5">Belongs to the 5-formyltetrahydrofolate cyclo-ligase family.</text>
</comment>
<dbReference type="OrthoDB" id="9801938at2"/>
<evidence type="ECO:0000256" key="3">
    <source>
        <dbReference type="ARBA" id="ARBA00022840"/>
    </source>
</evidence>
<dbReference type="Gene3D" id="3.40.50.10420">
    <property type="entry name" value="NagB/RpiA/CoA transferase-like"/>
    <property type="match status" value="1"/>
</dbReference>
<protein>
    <recommendedName>
        <fullName evidence="5">5-formyltetrahydrofolate cyclo-ligase</fullName>
        <ecNumber evidence="5">6.3.3.2</ecNumber>
    </recommendedName>
</protein>
<dbReference type="GO" id="GO:0005524">
    <property type="term" value="F:ATP binding"/>
    <property type="evidence" value="ECO:0007669"/>
    <property type="project" value="UniProtKB-KW"/>
</dbReference>
<gene>
    <name evidence="6" type="ORF">DJ013_16740</name>
</gene>
<evidence type="ECO:0000313" key="7">
    <source>
        <dbReference type="Proteomes" id="UP000249873"/>
    </source>
</evidence>
<dbReference type="InterPro" id="IPR024185">
    <property type="entry name" value="FTHF_cligase-like_sf"/>
</dbReference>
<dbReference type="RefSeq" id="WP_111373098.1">
    <property type="nucleotide sequence ID" value="NZ_CP029480.1"/>
</dbReference>
<dbReference type="GO" id="GO:0046872">
    <property type="term" value="F:metal ion binding"/>
    <property type="evidence" value="ECO:0007669"/>
    <property type="project" value="UniProtKB-KW"/>
</dbReference>
<dbReference type="PIRSF" id="PIRSF006806">
    <property type="entry name" value="FTHF_cligase"/>
    <property type="match status" value="1"/>
</dbReference>
<keyword evidence="5" id="KW-0479">Metal-binding</keyword>
<organism evidence="6 7">
    <name type="scientific">Arcticibacterium luteifluviistationis</name>
    <dbReference type="NCBI Taxonomy" id="1784714"/>
    <lineage>
        <taxon>Bacteria</taxon>
        <taxon>Pseudomonadati</taxon>
        <taxon>Bacteroidota</taxon>
        <taxon>Cytophagia</taxon>
        <taxon>Cytophagales</taxon>
        <taxon>Leadbetterellaceae</taxon>
        <taxon>Arcticibacterium</taxon>
    </lineage>
</organism>
<evidence type="ECO:0000256" key="5">
    <source>
        <dbReference type="RuleBase" id="RU361279"/>
    </source>
</evidence>
<dbReference type="Pfam" id="PF01812">
    <property type="entry name" value="5-FTHF_cyc-lig"/>
    <property type="match status" value="1"/>
</dbReference>
<keyword evidence="5" id="KW-0460">Magnesium</keyword>
<evidence type="ECO:0000256" key="2">
    <source>
        <dbReference type="ARBA" id="ARBA00022741"/>
    </source>
</evidence>
<dbReference type="SUPFAM" id="SSF100950">
    <property type="entry name" value="NagB/RpiA/CoA transferase-like"/>
    <property type="match status" value="1"/>
</dbReference>
<feature type="binding site" evidence="4">
    <location>
        <begin position="3"/>
        <end position="7"/>
    </location>
    <ligand>
        <name>ATP</name>
        <dbReference type="ChEBI" id="CHEBI:30616"/>
    </ligand>
</feature>
<evidence type="ECO:0000256" key="4">
    <source>
        <dbReference type="PIRSR" id="PIRSR006806-1"/>
    </source>
</evidence>
<dbReference type="EMBL" id="CP029480">
    <property type="protein sequence ID" value="AWV99730.1"/>
    <property type="molecule type" value="Genomic_DNA"/>
</dbReference>
<keyword evidence="2 4" id="KW-0547">Nucleotide-binding</keyword>
<reference evidence="6 7" key="1">
    <citation type="submission" date="2018-05" db="EMBL/GenBank/DDBJ databases">
        <title>Complete genome sequence of Arcticibacterium luteifluviistationis SM1504T, a cytophagaceae bacterium isolated from Arctic surface seawater.</title>
        <authorList>
            <person name="Li Y."/>
            <person name="Qin Q.-L."/>
        </authorList>
    </citation>
    <scope>NUCLEOTIDE SEQUENCE [LARGE SCALE GENOMIC DNA]</scope>
    <source>
        <strain evidence="6 7">SM1504</strain>
    </source>
</reference>
<dbReference type="GO" id="GO:0009396">
    <property type="term" value="P:folic acid-containing compound biosynthetic process"/>
    <property type="evidence" value="ECO:0007669"/>
    <property type="project" value="TreeGrafter"/>
</dbReference>
<keyword evidence="3 4" id="KW-0067">ATP-binding</keyword>
<keyword evidence="7" id="KW-1185">Reference proteome</keyword>
<comment type="catalytic activity">
    <reaction evidence="5">
        <text>(6S)-5-formyl-5,6,7,8-tetrahydrofolate + ATP = (6R)-5,10-methenyltetrahydrofolate + ADP + phosphate</text>
        <dbReference type="Rhea" id="RHEA:10488"/>
        <dbReference type="ChEBI" id="CHEBI:30616"/>
        <dbReference type="ChEBI" id="CHEBI:43474"/>
        <dbReference type="ChEBI" id="CHEBI:57455"/>
        <dbReference type="ChEBI" id="CHEBI:57457"/>
        <dbReference type="ChEBI" id="CHEBI:456216"/>
        <dbReference type="EC" id="6.3.3.2"/>
    </reaction>
</comment>
<dbReference type="PANTHER" id="PTHR23407:SF1">
    <property type="entry name" value="5-FORMYLTETRAHYDROFOLATE CYCLO-LIGASE"/>
    <property type="match status" value="1"/>
</dbReference>
<dbReference type="InterPro" id="IPR002698">
    <property type="entry name" value="FTHF_cligase"/>
</dbReference>
<proteinExistence type="inferred from homology"/>
<comment type="cofactor">
    <cofactor evidence="5">
        <name>Mg(2+)</name>
        <dbReference type="ChEBI" id="CHEBI:18420"/>
    </cofactor>
</comment>
<accession>A0A2Z4GEV9</accession>
<dbReference type="NCBIfam" id="TIGR02727">
    <property type="entry name" value="MTHFS_bact"/>
    <property type="match status" value="1"/>
</dbReference>
<evidence type="ECO:0000256" key="1">
    <source>
        <dbReference type="ARBA" id="ARBA00010638"/>
    </source>
</evidence>
<dbReference type="EC" id="6.3.3.2" evidence="5"/>
<sequence>MKKSVLRKAYLEKRFQLNPIDVSKKSLAIKELLFSRLMMHRYDKVHCFLPVKDRNEVDTTIIINTLHKDFPTSVYVPKIRENGVLTHHLFESNTETAENKWGVPEPTTEGISSEEFFDTDDDILILVPLLAFDKKGQRVGYGKGFYDRFLELATENTTIAGLSFFEAEEEIEDVEETDVPLHHVITGLRVYSF</sequence>
<dbReference type="GO" id="GO:0035999">
    <property type="term" value="P:tetrahydrofolate interconversion"/>
    <property type="evidence" value="ECO:0007669"/>
    <property type="project" value="TreeGrafter"/>
</dbReference>
<dbReference type="GO" id="GO:0030272">
    <property type="term" value="F:5-formyltetrahydrofolate cyclo-ligase activity"/>
    <property type="evidence" value="ECO:0007669"/>
    <property type="project" value="UniProtKB-EC"/>
</dbReference>
<evidence type="ECO:0000313" key="6">
    <source>
        <dbReference type="EMBL" id="AWV99730.1"/>
    </source>
</evidence>